<dbReference type="RefSeq" id="XP_013399430.1">
    <property type="nucleotide sequence ID" value="XM_013543976.1"/>
</dbReference>
<keyword evidence="3" id="KW-1185">Reference proteome</keyword>
<dbReference type="InParanoid" id="A0A1S3IMG6"/>
<feature type="compositionally biased region" description="Low complexity" evidence="2">
    <location>
        <begin position="496"/>
        <end position="506"/>
    </location>
</feature>
<proteinExistence type="inferred from homology"/>
<evidence type="ECO:0000256" key="1">
    <source>
        <dbReference type="ARBA" id="ARBA00008738"/>
    </source>
</evidence>
<dbReference type="GO" id="GO:0036064">
    <property type="term" value="C:ciliary basal body"/>
    <property type="evidence" value="ECO:0007669"/>
    <property type="project" value="TreeGrafter"/>
</dbReference>
<dbReference type="Proteomes" id="UP000085678">
    <property type="component" value="Unplaced"/>
</dbReference>
<gene>
    <name evidence="4" type="primary">LOC106165677</name>
</gene>
<name>A0A1S3IMG6_LINAN</name>
<evidence type="ECO:0000313" key="3">
    <source>
        <dbReference type="Proteomes" id="UP000085678"/>
    </source>
</evidence>
<reference evidence="4" key="1">
    <citation type="submission" date="2025-08" db="UniProtKB">
        <authorList>
            <consortium name="RefSeq"/>
        </authorList>
    </citation>
    <scope>IDENTIFICATION</scope>
    <source>
        <tissue evidence="4">Gonads</tissue>
    </source>
</reference>
<organism evidence="3 4">
    <name type="scientific">Lingula anatina</name>
    <name type="common">Brachiopod</name>
    <name type="synonym">Lingula unguis</name>
    <dbReference type="NCBI Taxonomy" id="7574"/>
    <lineage>
        <taxon>Eukaryota</taxon>
        <taxon>Metazoa</taxon>
        <taxon>Spiralia</taxon>
        <taxon>Lophotrochozoa</taxon>
        <taxon>Brachiopoda</taxon>
        <taxon>Linguliformea</taxon>
        <taxon>Lingulata</taxon>
        <taxon>Lingulida</taxon>
        <taxon>Linguloidea</taxon>
        <taxon>Lingulidae</taxon>
        <taxon>Lingula</taxon>
    </lineage>
</organism>
<accession>A0A1S3IMG6</accession>
<dbReference type="AlphaFoldDB" id="A0A1S3IMG6"/>
<evidence type="ECO:0000256" key="2">
    <source>
        <dbReference type="SAM" id="MobiDB-lite"/>
    </source>
</evidence>
<feature type="compositionally biased region" description="Polar residues" evidence="2">
    <location>
        <begin position="542"/>
        <end position="565"/>
    </location>
</feature>
<dbReference type="KEGG" id="lak:106165677"/>
<comment type="similarity">
    <text evidence="1">Belongs to the FAM154 family.</text>
</comment>
<protein>
    <submittedName>
        <fullName evidence="4">Stabilizer of axonemal microtubules 2-like</fullName>
    </submittedName>
</protein>
<dbReference type="Pfam" id="PF05217">
    <property type="entry name" value="SAXO1-2"/>
    <property type="match status" value="1"/>
</dbReference>
<feature type="region of interest" description="Disordered" evidence="2">
    <location>
        <begin position="209"/>
        <end position="229"/>
    </location>
</feature>
<dbReference type="GO" id="GO:0005814">
    <property type="term" value="C:centriole"/>
    <property type="evidence" value="ECO:0007669"/>
    <property type="project" value="TreeGrafter"/>
</dbReference>
<dbReference type="OrthoDB" id="365640at2759"/>
<dbReference type="GO" id="GO:0036126">
    <property type="term" value="C:sperm flagellum"/>
    <property type="evidence" value="ECO:0007669"/>
    <property type="project" value="TreeGrafter"/>
</dbReference>
<sequence>MSNMHMWVSISTLILSGMNPSVFFLTLFINSTNIFSRHRCPHNRENRSQQVVKAACVLTEYQLAFKQHDYQPPRESLRPKIRMYDSKRSPREMATTYTETYVPHEVNRRYVAPKKEYVPAQGEVNLHTTYEKEFTPKQGKRALPYKPKNERELEPPPFNSKTVYQTAYLEIDKDEAQKSRSKPMKHNECIVKSDEKFFAVSTVQDDYKQHEAVERRKPIKPAEREPEARDDKFVDVTTYKAEFIRKSPDPVVAKRPKDHKIAEDGKYNTISTVMADYQAHKTYKREASFKPPQEYVVSTALFDSRTTKSMAYKQWPIQPKEIKPWMKKPQYEPSSLVFTKTSSYQDDFTVPETLERVKPIRPVQNDLHYLGSGDSRAPFSCKTHYREEFLEWEKVLRPASYKVVNKYQPPEEKWHAESIMKSHYQGIYTPPAQICEPPKNNWADISPRARMLSTSIYGETFRGERPKSCPAKLLAKEMDSAYTYLREKRGHRFFAKNPSKSSVESSKSNKDVAPTAAGSEAEAVKTPKENEKPQTPRVETPRSPSHATQTLQVETPRRPTSTDSAQKSEEKVTNPPSSPKASAEPEK</sequence>
<feature type="compositionally biased region" description="Basic and acidic residues" evidence="2">
    <location>
        <begin position="522"/>
        <end position="534"/>
    </location>
</feature>
<feature type="region of interest" description="Disordered" evidence="2">
    <location>
        <begin position="135"/>
        <end position="159"/>
    </location>
</feature>
<dbReference type="GeneID" id="106165677"/>
<dbReference type="STRING" id="7574.A0A1S3IMG6"/>
<feature type="region of interest" description="Disordered" evidence="2">
    <location>
        <begin position="495"/>
        <end position="587"/>
    </location>
</feature>
<dbReference type="InterPro" id="IPR033336">
    <property type="entry name" value="SAXO1/2"/>
</dbReference>
<dbReference type="GO" id="GO:0005879">
    <property type="term" value="C:axonemal microtubule"/>
    <property type="evidence" value="ECO:0007669"/>
    <property type="project" value="TreeGrafter"/>
</dbReference>
<dbReference type="GO" id="GO:0008017">
    <property type="term" value="F:microtubule binding"/>
    <property type="evidence" value="ECO:0007669"/>
    <property type="project" value="InterPro"/>
</dbReference>
<dbReference type="PANTHER" id="PTHR31516:SF17">
    <property type="entry name" value="STABILIZER OF AXONEMAL MICROTUBULES 2"/>
    <property type="match status" value="1"/>
</dbReference>
<evidence type="ECO:0000313" key="4">
    <source>
        <dbReference type="RefSeq" id="XP_013399430.1"/>
    </source>
</evidence>
<dbReference type="PANTHER" id="PTHR31516">
    <property type="entry name" value="STABILIZER OF AXONEMAL MICROTUBULES 2"/>
    <property type="match status" value="1"/>
</dbReference>